<sequence>MPNPHTPSFSFSSQYTLFFCFLTAFSCQLPTAITRSILHEITPFFFRNQLPLPPEKSQVVSLIFIKISTSKQPSKLRCAETDQICYLHLFITVKELLSSGTKLKVLGNVEQVQQHYMQRLASSFFLDS</sequence>
<evidence type="ECO:0000313" key="2">
    <source>
        <dbReference type="EMBL" id="KAD4385802.1"/>
    </source>
</evidence>
<accession>A0A5N6N778</accession>
<proteinExistence type="predicted"/>
<comment type="caution">
    <text evidence="2">The sequence shown here is derived from an EMBL/GenBank/DDBJ whole genome shotgun (WGS) entry which is preliminary data.</text>
</comment>
<dbReference type="EMBL" id="SZYD01000013">
    <property type="protein sequence ID" value="KAD4385802.1"/>
    <property type="molecule type" value="Genomic_DNA"/>
</dbReference>
<keyword evidence="3" id="KW-1185">Reference proteome</keyword>
<organism evidence="2 3">
    <name type="scientific">Mikania micrantha</name>
    <name type="common">bitter vine</name>
    <dbReference type="NCBI Taxonomy" id="192012"/>
    <lineage>
        <taxon>Eukaryota</taxon>
        <taxon>Viridiplantae</taxon>
        <taxon>Streptophyta</taxon>
        <taxon>Embryophyta</taxon>
        <taxon>Tracheophyta</taxon>
        <taxon>Spermatophyta</taxon>
        <taxon>Magnoliopsida</taxon>
        <taxon>eudicotyledons</taxon>
        <taxon>Gunneridae</taxon>
        <taxon>Pentapetalae</taxon>
        <taxon>asterids</taxon>
        <taxon>campanulids</taxon>
        <taxon>Asterales</taxon>
        <taxon>Asteraceae</taxon>
        <taxon>Asteroideae</taxon>
        <taxon>Heliantheae alliance</taxon>
        <taxon>Eupatorieae</taxon>
        <taxon>Mikania</taxon>
    </lineage>
</organism>
<reference evidence="2 3" key="1">
    <citation type="submission" date="2019-05" db="EMBL/GenBank/DDBJ databases">
        <title>Mikania micrantha, genome provides insights into the molecular mechanism of rapid growth.</title>
        <authorList>
            <person name="Liu B."/>
        </authorList>
    </citation>
    <scope>NUCLEOTIDE SEQUENCE [LARGE SCALE GENOMIC DNA]</scope>
    <source>
        <strain evidence="2">NLD-2019</strain>
        <tissue evidence="2">Leaf</tissue>
    </source>
</reference>
<dbReference type="AlphaFoldDB" id="A0A5N6N778"/>
<name>A0A5N6N778_9ASTR</name>
<evidence type="ECO:0008006" key="4">
    <source>
        <dbReference type="Google" id="ProtNLM"/>
    </source>
</evidence>
<evidence type="ECO:0000256" key="1">
    <source>
        <dbReference type="SAM" id="SignalP"/>
    </source>
</evidence>
<feature type="chain" id="PRO_5024386745" description="SCP2 domain-containing protein" evidence="1">
    <location>
        <begin position="35"/>
        <end position="128"/>
    </location>
</feature>
<keyword evidence="1" id="KW-0732">Signal</keyword>
<feature type="signal peptide" evidence="1">
    <location>
        <begin position="1"/>
        <end position="34"/>
    </location>
</feature>
<protein>
    <recommendedName>
        <fullName evidence="4">SCP2 domain-containing protein</fullName>
    </recommendedName>
</protein>
<gene>
    <name evidence="2" type="ORF">E3N88_25971</name>
</gene>
<dbReference type="Proteomes" id="UP000326396">
    <property type="component" value="Linkage Group LG3"/>
</dbReference>
<evidence type="ECO:0000313" key="3">
    <source>
        <dbReference type="Proteomes" id="UP000326396"/>
    </source>
</evidence>